<organism evidence="3 4">
    <name type="scientific">Candidatus Woesebacteria bacterium RIFCSPHIGHO2_01_FULL_39_28</name>
    <dbReference type="NCBI Taxonomy" id="1802496"/>
    <lineage>
        <taxon>Bacteria</taxon>
        <taxon>Candidatus Woeseibacteriota</taxon>
    </lineage>
</organism>
<dbReference type="SMART" id="SM00855">
    <property type="entry name" value="PGAM"/>
    <property type="match status" value="1"/>
</dbReference>
<dbReference type="SUPFAM" id="SSF53254">
    <property type="entry name" value="Phosphoglycerate mutase-like"/>
    <property type="match status" value="1"/>
</dbReference>
<proteinExistence type="predicted"/>
<feature type="active site" description="Tele-phosphohistidine intermediate" evidence="1">
    <location>
        <position position="9"/>
    </location>
</feature>
<gene>
    <name evidence="3" type="ORF">A2627_01625</name>
</gene>
<feature type="binding site" evidence="2">
    <location>
        <begin position="8"/>
        <end position="15"/>
    </location>
    <ligand>
        <name>substrate</name>
    </ligand>
</feature>
<dbReference type="Proteomes" id="UP000178851">
    <property type="component" value="Unassembled WGS sequence"/>
</dbReference>
<accession>A0A1F7YEK0</accession>
<dbReference type="Gene3D" id="3.40.50.1240">
    <property type="entry name" value="Phosphoglycerate mutase-like"/>
    <property type="match status" value="1"/>
</dbReference>
<comment type="caution">
    <text evidence="3">The sequence shown here is derived from an EMBL/GenBank/DDBJ whole genome shotgun (WGS) entry which is preliminary data.</text>
</comment>
<dbReference type="GO" id="GO:0016791">
    <property type="term" value="F:phosphatase activity"/>
    <property type="evidence" value="ECO:0007669"/>
    <property type="project" value="TreeGrafter"/>
</dbReference>
<feature type="binding site" evidence="2">
    <location>
        <position position="60"/>
    </location>
    <ligand>
        <name>substrate</name>
    </ligand>
</feature>
<dbReference type="AlphaFoldDB" id="A0A1F7YEK0"/>
<dbReference type="PANTHER" id="PTHR48100">
    <property type="entry name" value="BROAD-SPECIFICITY PHOSPHATASE YOR283W-RELATED"/>
    <property type="match status" value="1"/>
</dbReference>
<evidence type="ECO:0008006" key="5">
    <source>
        <dbReference type="Google" id="ProtNLM"/>
    </source>
</evidence>
<dbReference type="GO" id="GO:0005829">
    <property type="term" value="C:cytosol"/>
    <property type="evidence" value="ECO:0007669"/>
    <property type="project" value="TreeGrafter"/>
</dbReference>
<dbReference type="InterPro" id="IPR013078">
    <property type="entry name" value="His_Pase_superF_clade-1"/>
</dbReference>
<sequence>MLNIYIARHGQDGDNVKGILNGRRNMPLTELGERQAKEVAEKIKAAGIKFDKVYASPLKRAYKTAKIISDTLGMEKPEVMEELIERDFGIMSGKSHIDIEKYCAPNILKTETVTYFLSPEGAETFPQLVERGKVVLNKIREKYNNGNILLVSHGDIGKMIYVAYYNLDWKEFLPKFHFGNSDLLLMSESSPADTSHVFKIEQHNL</sequence>
<evidence type="ECO:0000256" key="1">
    <source>
        <dbReference type="PIRSR" id="PIRSR613078-1"/>
    </source>
</evidence>
<dbReference type="Pfam" id="PF00300">
    <property type="entry name" value="His_Phos_1"/>
    <property type="match status" value="1"/>
</dbReference>
<dbReference type="PANTHER" id="PTHR48100:SF44">
    <property type="entry name" value="PHOSPHATASE C1620.13-RELATED"/>
    <property type="match status" value="1"/>
</dbReference>
<evidence type="ECO:0000256" key="2">
    <source>
        <dbReference type="PIRSR" id="PIRSR613078-2"/>
    </source>
</evidence>
<dbReference type="CDD" id="cd07067">
    <property type="entry name" value="HP_PGM_like"/>
    <property type="match status" value="1"/>
</dbReference>
<feature type="active site" description="Proton donor/acceptor" evidence="1">
    <location>
        <position position="85"/>
    </location>
</feature>
<dbReference type="InterPro" id="IPR050275">
    <property type="entry name" value="PGM_Phosphatase"/>
</dbReference>
<dbReference type="PROSITE" id="PS00175">
    <property type="entry name" value="PG_MUTASE"/>
    <property type="match status" value="1"/>
</dbReference>
<name>A0A1F7YEK0_9BACT</name>
<dbReference type="EMBL" id="MGGI01000020">
    <property type="protein sequence ID" value="OGM25753.1"/>
    <property type="molecule type" value="Genomic_DNA"/>
</dbReference>
<dbReference type="InterPro" id="IPR029033">
    <property type="entry name" value="His_PPase_superfam"/>
</dbReference>
<evidence type="ECO:0000313" key="4">
    <source>
        <dbReference type="Proteomes" id="UP000178851"/>
    </source>
</evidence>
<evidence type="ECO:0000313" key="3">
    <source>
        <dbReference type="EMBL" id="OGM25753.1"/>
    </source>
</evidence>
<protein>
    <recommendedName>
        <fullName evidence="5">Phosphoglycerate mutase</fullName>
    </recommendedName>
</protein>
<dbReference type="InterPro" id="IPR001345">
    <property type="entry name" value="PG/BPGM_mutase_AS"/>
</dbReference>
<reference evidence="3 4" key="1">
    <citation type="journal article" date="2016" name="Nat. Commun.">
        <title>Thousands of microbial genomes shed light on interconnected biogeochemical processes in an aquifer system.</title>
        <authorList>
            <person name="Anantharaman K."/>
            <person name="Brown C.T."/>
            <person name="Hug L.A."/>
            <person name="Sharon I."/>
            <person name="Castelle C.J."/>
            <person name="Probst A.J."/>
            <person name="Thomas B.C."/>
            <person name="Singh A."/>
            <person name="Wilkins M.J."/>
            <person name="Karaoz U."/>
            <person name="Brodie E.L."/>
            <person name="Williams K.H."/>
            <person name="Hubbard S.S."/>
            <person name="Banfield J.F."/>
        </authorList>
    </citation>
    <scope>NUCLEOTIDE SEQUENCE [LARGE SCALE GENOMIC DNA]</scope>
</reference>
<dbReference type="PIRSF" id="PIRSF000709">
    <property type="entry name" value="6PFK_2-Ptase"/>
    <property type="match status" value="1"/>
</dbReference>